<evidence type="ECO:0000313" key="3">
    <source>
        <dbReference type="Proteomes" id="UP000091857"/>
    </source>
</evidence>
<comment type="caution">
    <text evidence="2">The sequence shown here is derived from an EMBL/GenBank/DDBJ whole genome shotgun (WGS) entry which is preliminary data.</text>
</comment>
<evidence type="ECO:0008006" key="4">
    <source>
        <dbReference type="Google" id="ProtNLM"/>
    </source>
</evidence>
<keyword evidence="1" id="KW-1133">Transmembrane helix</keyword>
<keyword evidence="3" id="KW-1185">Reference proteome</keyword>
<gene>
    <name evidence="2" type="ORF">MANES_04G036300v8</name>
</gene>
<dbReference type="Proteomes" id="UP000091857">
    <property type="component" value="Chromosome 4"/>
</dbReference>
<evidence type="ECO:0000256" key="1">
    <source>
        <dbReference type="SAM" id="Phobius"/>
    </source>
</evidence>
<evidence type="ECO:0000313" key="2">
    <source>
        <dbReference type="EMBL" id="OAY51830.1"/>
    </source>
</evidence>
<feature type="transmembrane region" description="Helical" evidence="1">
    <location>
        <begin position="90"/>
        <end position="110"/>
    </location>
</feature>
<proteinExistence type="predicted"/>
<dbReference type="Gramene" id="Manes.04G036300.3.v8.1">
    <property type="protein sequence ID" value="Manes.04G036300.3.v8.1.CDS.1"/>
    <property type="gene ID" value="Manes.04G036300.v8.1"/>
</dbReference>
<dbReference type="AlphaFoldDB" id="A0A2C9VZ61"/>
<keyword evidence="1" id="KW-0812">Transmembrane</keyword>
<feature type="transmembrane region" description="Helical" evidence="1">
    <location>
        <begin position="58"/>
        <end position="78"/>
    </location>
</feature>
<reference evidence="3" key="1">
    <citation type="journal article" date="2016" name="Nat. Biotechnol.">
        <title>Sequencing wild and cultivated cassava and related species reveals extensive interspecific hybridization and genetic diversity.</title>
        <authorList>
            <person name="Bredeson J.V."/>
            <person name="Lyons J.B."/>
            <person name="Prochnik S.E."/>
            <person name="Wu G.A."/>
            <person name="Ha C.M."/>
            <person name="Edsinger-Gonzales E."/>
            <person name="Grimwood J."/>
            <person name="Schmutz J."/>
            <person name="Rabbi I.Y."/>
            <person name="Egesi C."/>
            <person name="Nauluvula P."/>
            <person name="Lebot V."/>
            <person name="Ndunguru J."/>
            <person name="Mkamilo G."/>
            <person name="Bart R.S."/>
            <person name="Setter T.L."/>
            <person name="Gleadow R.M."/>
            <person name="Kulakow P."/>
            <person name="Ferguson M.E."/>
            <person name="Rounsley S."/>
            <person name="Rokhsar D.S."/>
        </authorList>
    </citation>
    <scope>NUCLEOTIDE SEQUENCE [LARGE SCALE GENOMIC DNA]</scope>
    <source>
        <strain evidence="3">cv. AM560-2</strain>
    </source>
</reference>
<accession>A0A2C9VZ61</accession>
<feature type="transmembrane region" description="Helical" evidence="1">
    <location>
        <begin position="21"/>
        <end position="38"/>
    </location>
</feature>
<name>A0A2C9VZ61_MANES</name>
<sequence>MTSPKLSSISIASQQQNVMKFVLSICFIAATILSILPCEYRDGNRIPSTIIFRQLPSIIFHAFALLLVLAFTGSFISLMIEDDTEIVRQICWYISVTSMAAVGSILAYSISSSSLNWVSYVMPE</sequence>
<protein>
    <recommendedName>
        <fullName evidence="4">PGG domain-containing protein</fullName>
    </recommendedName>
</protein>
<organism evidence="2 3">
    <name type="scientific">Manihot esculenta</name>
    <name type="common">Cassava</name>
    <name type="synonym">Jatropha manihot</name>
    <dbReference type="NCBI Taxonomy" id="3983"/>
    <lineage>
        <taxon>Eukaryota</taxon>
        <taxon>Viridiplantae</taxon>
        <taxon>Streptophyta</taxon>
        <taxon>Embryophyta</taxon>
        <taxon>Tracheophyta</taxon>
        <taxon>Spermatophyta</taxon>
        <taxon>Magnoliopsida</taxon>
        <taxon>eudicotyledons</taxon>
        <taxon>Gunneridae</taxon>
        <taxon>Pentapetalae</taxon>
        <taxon>rosids</taxon>
        <taxon>fabids</taxon>
        <taxon>Malpighiales</taxon>
        <taxon>Euphorbiaceae</taxon>
        <taxon>Crotonoideae</taxon>
        <taxon>Manihoteae</taxon>
        <taxon>Manihot</taxon>
    </lineage>
</organism>
<keyword evidence="1" id="KW-0472">Membrane</keyword>
<dbReference type="EMBL" id="CM004390">
    <property type="protein sequence ID" value="OAY51830.1"/>
    <property type="molecule type" value="Genomic_DNA"/>
</dbReference>